<dbReference type="Proteomes" id="UP000536179">
    <property type="component" value="Unassembled WGS sequence"/>
</dbReference>
<keyword evidence="4 5" id="KW-0067">ATP-binding</keyword>
<dbReference type="PROSITE" id="PS00108">
    <property type="entry name" value="PROTEIN_KINASE_ST"/>
    <property type="match status" value="1"/>
</dbReference>
<dbReference type="GO" id="GO:0005524">
    <property type="term" value="F:ATP binding"/>
    <property type="evidence" value="ECO:0007669"/>
    <property type="project" value="UniProtKB-UniRule"/>
</dbReference>
<dbReference type="PROSITE" id="PS00107">
    <property type="entry name" value="PROTEIN_KINASE_ATP"/>
    <property type="match status" value="1"/>
</dbReference>
<organism evidence="7 8">
    <name type="scientific">Aporhodopirellula rubra</name>
    <dbReference type="NCBI Taxonomy" id="980271"/>
    <lineage>
        <taxon>Bacteria</taxon>
        <taxon>Pseudomonadati</taxon>
        <taxon>Planctomycetota</taxon>
        <taxon>Planctomycetia</taxon>
        <taxon>Pirellulales</taxon>
        <taxon>Pirellulaceae</taxon>
        <taxon>Aporhodopirellula</taxon>
    </lineage>
</organism>
<name>A0A7W5H6S3_9BACT</name>
<gene>
    <name evidence="7" type="ORF">FHS27_002990</name>
</gene>
<keyword evidence="1" id="KW-0808">Transferase</keyword>
<dbReference type="PANTHER" id="PTHR43289:SF34">
    <property type="entry name" value="SERINE_THREONINE-PROTEIN KINASE YBDM-RELATED"/>
    <property type="match status" value="1"/>
</dbReference>
<protein>
    <recommendedName>
        <fullName evidence="6">Protein kinase domain-containing protein</fullName>
    </recommendedName>
</protein>
<evidence type="ECO:0000313" key="7">
    <source>
        <dbReference type="EMBL" id="MBB3207171.1"/>
    </source>
</evidence>
<keyword evidence="2 5" id="KW-0547">Nucleotide-binding</keyword>
<dbReference type="Pfam" id="PF00069">
    <property type="entry name" value="Pkinase"/>
    <property type="match status" value="1"/>
</dbReference>
<evidence type="ECO:0000256" key="1">
    <source>
        <dbReference type="ARBA" id="ARBA00022679"/>
    </source>
</evidence>
<accession>A0A7W5H6S3</accession>
<evidence type="ECO:0000256" key="5">
    <source>
        <dbReference type="PROSITE-ProRule" id="PRU10141"/>
    </source>
</evidence>
<dbReference type="SUPFAM" id="SSF56112">
    <property type="entry name" value="Protein kinase-like (PK-like)"/>
    <property type="match status" value="1"/>
</dbReference>
<evidence type="ECO:0000256" key="3">
    <source>
        <dbReference type="ARBA" id="ARBA00022777"/>
    </source>
</evidence>
<dbReference type="EMBL" id="JACHXU010000009">
    <property type="protein sequence ID" value="MBB3207171.1"/>
    <property type="molecule type" value="Genomic_DNA"/>
</dbReference>
<keyword evidence="3" id="KW-0418">Kinase</keyword>
<dbReference type="AlphaFoldDB" id="A0A7W5H6S3"/>
<dbReference type="InterPro" id="IPR017441">
    <property type="entry name" value="Protein_kinase_ATP_BS"/>
</dbReference>
<evidence type="ECO:0000259" key="6">
    <source>
        <dbReference type="PROSITE" id="PS50011"/>
    </source>
</evidence>
<evidence type="ECO:0000256" key="4">
    <source>
        <dbReference type="ARBA" id="ARBA00022840"/>
    </source>
</evidence>
<evidence type="ECO:0000313" key="8">
    <source>
        <dbReference type="Proteomes" id="UP000536179"/>
    </source>
</evidence>
<feature type="binding site" evidence="5">
    <location>
        <position position="131"/>
    </location>
    <ligand>
        <name>ATP</name>
        <dbReference type="ChEBI" id="CHEBI:30616"/>
    </ligand>
</feature>
<reference evidence="7 8" key="1">
    <citation type="submission" date="2020-08" db="EMBL/GenBank/DDBJ databases">
        <title>Genomic Encyclopedia of Type Strains, Phase III (KMG-III): the genomes of soil and plant-associated and newly described type strains.</title>
        <authorList>
            <person name="Whitman W."/>
        </authorList>
    </citation>
    <scope>NUCLEOTIDE SEQUENCE [LARGE SCALE GENOMIC DNA]</scope>
    <source>
        <strain evidence="7 8">CECT 8075</strain>
    </source>
</reference>
<dbReference type="CDD" id="cd14014">
    <property type="entry name" value="STKc_PknB_like"/>
    <property type="match status" value="1"/>
</dbReference>
<dbReference type="Gene3D" id="1.10.510.10">
    <property type="entry name" value="Transferase(Phosphotransferase) domain 1"/>
    <property type="match status" value="1"/>
</dbReference>
<dbReference type="InterPro" id="IPR011009">
    <property type="entry name" value="Kinase-like_dom_sf"/>
</dbReference>
<feature type="domain" description="Protein kinase" evidence="6">
    <location>
        <begin position="102"/>
        <end position="368"/>
    </location>
</feature>
<dbReference type="RefSeq" id="WP_184305539.1">
    <property type="nucleotide sequence ID" value="NZ_JACHXU010000009.1"/>
</dbReference>
<dbReference type="InterPro" id="IPR000719">
    <property type="entry name" value="Prot_kinase_dom"/>
</dbReference>
<keyword evidence="8" id="KW-1185">Reference proteome</keyword>
<comment type="caution">
    <text evidence="7">The sequence shown here is derived from an EMBL/GenBank/DDBJ whole genome shotgun (WGS) entry which is preliminary data.</text>
</comment>
<dbReference type="GO" id="GO:0004674">
    <property type="term" value="F:protein serine/threonine kinase activity"/>
    <property type="evidence" value="ECO:0007669"/>
    <property type="project" value="TreeGrafter"/>
</dbReference>
<sequence>MIATTSQCLSTTELKKLLEGQLDADAFESASEHVDRCSRCQASIEEISESPQSLNFSKDPDPLENESACQFAIHRLLVAKPTVNTTASQGDESLPLQQLGPYRILGNLGRGGMGTVCLAEHVRLKRRCAIKLLPPARVAQPGWLERFEREMAAVASLEHPGIVRANDAGTEAGWHYLVMEYLDGLDLARVMRAVGKLAVPDACEVIRQTSLALAHVHGSGLIHRDIKPSNLMLTRSGTVKLLDLGLVLAGDDPLSCDDRLTTVGHLMGTLPAMSPEQLMDSRRVDASADVYSLGATLYRLISGRWPFSSDGGIATRVLAITSESPPPLATVHPDVDQQLSALVDAMMSRHSKHRPSADRVADKIQAWTSEANLKALIRRAESTQPADDDDAPAPRSIAVMSANDNTPPRSRGGKSLAGGFRAFGLLAAVMLLATVVIQIRADHGNVVVTTDGKETQVEVIPDDATEPDAVGTKPAVAETKPERLYLGKNFQHWMDVFQREQQIEAIGQAMRAVELLSRGEPQRAEAAKVTLQLGNEYGTRYVDETPDNRLEGSGGSSSNPERFMGYLTEVFPFYLPEPGLIEIDRQLASGNDKAKIAAIMVLEKYMDGVYNGTYYDERKKSASQYIANLAKTDTGARQLRNLLDHLGSSFESLDKHVRKRASRTGSILSSGEYDAIASRKAAWDTAIDLITASKSNIDPPAWIAKHVVDAVRTAVAEYEARPVDPVTGEDMVSPTQNTFGMMGGMGGYPAPPDWAIDPNILMAALEMRREGRLPFPNEFVVALITHPGFRWHFGLDEQIATLDGLVKDEPNALNLVLTAVDKHLQKLDSMLEGSEHHSIGYSYPMLAFTGRLYAAHVADIETAIQRFEKLQSALKANGFSGSNDLLQPIIEILKQRFNEAQKSSDN</sequence>
<dbReference type="PANTHER" id="PTHR43289">
    <property type="entry name" value="MITOGEN-ACTIVATED PROTEIN KINASE KINASE KINASE 20-RELATED"/>
    <property type="match status" value="1"/>
</dbReference>
<dbReference type="SMART" id="SM00220">
    <property type="entry name" value="S_TKc"/>
    <property type="match status" value="1"/>
</dbReference>
<proteinExistence type="predicted"/>
<dbReference type="PROSITE" id="PS50011">
    <property type="entry name" value="PROTEIN_KINASE_DOM"/>
    <property type="match status" value="1"/>
</dbReference>
<dbReference type="Gene3D" id="3.30.200.20">
    <property type="entry name" value="Phosphorylase Kinase, domain 1"/>
    <property type="match status" value="1"/>
</dbReference>
<dbReference type="InterPro" id="IPR008271">
    <property type="entry name" value="Ser/Thr_kinase_AS"/>
</dbReference>
<evidence type="ECO:0000256" key="2">
    <source>
        <dbReference type="ARBA" id="ARBA00022741"/>
    </source>
</evidence>